<gene>
    <name evidence="2" type="ORF">C5167_001933</name>
</gene>
<dbReference type="Gene3D" id="1.20.1280.50">
    <property type="match status" value="1"/>
</dbReference>
<sequence length="122" mass="14450">MEETRDSSPSSKDFISGLPDCLLHNILSFLDMKLAVQTSILSTRWRYIWTSLPIITVKCNLSDPYEVRFANLDEFMGFEDKVFMLPDDSAIRRLHLVWYRKIHEINREIHSRLNTWLMGCLR</sequence>
<dbReference type="InterPro" id="IPR053781">
    <property type="entry name" value="F-box_AtFBL13-like"/>
</dbReference>
<dbReference type="CDD" id="cd22160">
    <property type="entry name" value="F-box_AtFBL13-like"/>
    <property type="match status" value="1"/>
</dbReference>
<accession>A0A4Y7L0M6</accession>
<dbReference type="Gramene" id="RZC77745">
    <property type="protein sequence ID" value="RZC77745"/>
    <property type="gene ID" value="C5167_001933"/>
</dbReference>
<dbReference type="Pfam" id="PF00646">
    <property type="entry name" value="F-box"/>
    <property type="match status" value="1"/>
</dbReference>
<protein>
    <recommendedName>
        <fullName evidence="1">F-box domain-containing protein</fullName>
    </recommendedName>
</protein>
<name>A0A4Y7L0M6_PAPSO</name>
<reference evidence="2 3" key="1">
    <citation type="journal article" date="2018" name="Science">
        <title>The opium poppy genome and morphinan production.</title>
        <authorList>
            <person name="Guo L."/>
            <person name="Winzer T."/>
            <person name="Yang X."/>
            <person name="Li Y."/>
            <person name="Ning Z."/>
            <person name="He Z."/>
            <person name="Teodor R."/>
            <person name="Lu Y."/>
            <person name="Bowser T.A."/>
            <person name="Graham I.A."/>
            <person name="Ye K."/>
        </authorList>
    </citation>
    <scope>NUCLEOTIDE SEQUENCE [LARGE SCALE GENOMIC DNA]</scope>
    <source>
        <strain evidence="3">cv. HN1</strain>
        <tissue evidence="2">Leaves</tissue>
    </source>
</reference>
<dbReference type="InterPro" id="IPR001810">
    <property type="entry name" value="F-box_dom"/>
</dbReference>
<dbReference type="EMBL" id="CM010723">
    <property type="protein sequence ID" value="RZC77745.1"/>
    <property type="molecule type" value="Genomic_DNA"/>
</dbReference>
<dbReference type="PANTHER" id="PTHR34223:SF51">
    <property type="entry name" value="OS06G0556300 PROTEIN"/>
    <property type="match status" value="1"/>
</dbReference>
<dbReference type="PANTHER" id="PTHR34223">
    <property type="entry name" value="OS11G0201299 PROTEIN"/>
    <property type="match status" value="1"/>
</dbReference>
<evidence type="ECO:0000259" key="1">
    <source>
        <dbReference type="Pfam" id="PF00646"/>
    </source>
</evidence>
<dbReference type="InterPro" id="IPR036047">
    <property type="entry name" value="F-box-like_dom_sf"/>
</dbReference>
<organism evidence="2 3">
    <name type="scientific">Papaver somniferum</name>
    <name type="common">Opium poppy</name>
    <dbReference type="NCBI Taxonomy" id="3469"/>
    <lineage>
        <taxon>Eukaryota</taxon>
        <taxon>Viridiplantae</taxon>
        <taxon>Streptophyta</taxon>
        <taxon>Embryophyta</taxon>
        <taxon>Tracheophyta</taxon>
        <taxon>Spermatophyta</taxon>
        <taxon>Magnoliopsida</taxon>
        <taxon>Ranunculales</taxon>
        <taxon>Papaveraceae</taxon>
        <taxon>Papaveroideae</taxon>
        <taxon>Papaver</taxon>
    </lineage>
</organism>
<dbReference type="SUPFAM" id="SSF81383">
    <property type="entry name" value="F-box domain"/>
    <property type="match status" value="1"/>
</dbReference>
<dbReference type="AlphaFoldDB" id="A0A4Y7L0M6"/>
<proteinExistence type="predicted"/>
<dbReference type="Proteomes" id="UP000316621">
    <property type="component" value="Chromosome 9"/>
</dbReference>
<evidence type="ECO:0000313" key="2">
    <source>
        <dbReference type="EMBL" id="RZC77745.1"/>
    </source>
</evidence>
<feature type="domain" description="F-box" evidence="1">
    <location>
        <begin position="15"/>
        <end position="54"/>
    </location>
</feature>
<evidence type="ECO:0000313" key="3">
    <source>
        <dbReference type="Proteomes" id="UP000316621"/>
    </source>
</evidence>
<keyword evidence="3" id="KW-1185">Reference proteome</keyword>
<dbReference type="InterPro" id="IPR053197">
    <property type="entry name" value="F-box_SCFL_complex_component"/>
</dbReference>